<dbReference type="Proteomes" id="UP000586042">
    <property type="component" value="Unassembled WGS sequence"/>
</dbReference>
<dbReference type="RefSeq" id="WP_175590102.1">
    <property type="nucleotide sequence ID" value="NZ_JABWGN010000005.1"/>
</dbReference>
<dbReference type="InterPro" id="IPR023982">
    <property type="entry name" value="CHP04029_CMD-like"/>
</dbReference>
<dbReference type="NCBIfam" id="TIGR04029">
    <property type="entry name" value="CMD_Avi_7170"/>
    <property type="match status" value="1"/>
</dbReference>
<reference evidence="1 2" key="1">
    <citation type="submission" date="2020-06" db="EMBL/GenBank/DDBJ databases">
        <title>Nonomuraea sp. SMC257, a novel actinomycete isolated from soil.</title>
        <authorList>
            <person name="Chanama M."/>
        </authorList>
    </citation>
    <scope>NUCLEOTIDE SEQUENCE [LARGE SCALE GENOMIC DNA]</scope>
    <source>
        <strain evidence="1 2">SMC257</strain>
    </source>
</reference>
<organism evidence="1 2">
    <name type="scientific">Nonomuraea montanisoli</name>
    <dbReference type="NCBI Taxonomy" id="2741721"/>
    <lineage>
        <taxon>Bacteria</taxon>
        <taxon>Bacillati</taxon>
        <taxon>Actinomycetota</taxon>
        <taxon>Actinomycetes</taxon>
        <taxon>Streptosporangiales</taxon>
        <taxon>Streptosporangiaceae</taxon>
        <taxon>Nonomuraea</taxon>
    </lineage>
</organism>
<dbReference type="Gene3D" id="1.20.1290.10">
    <property type="entry name" value="AhpD-like"/>
    <property type="match status" value="1"/>
</dbReference>
<gene>
    <name evidence="1" type="ORF">HTZ77_14680</name>
</gene>
<protein>
    <submittedName>
        <fullName evidence="1">CMD domain protein</fullName>
    </submittedName>
</protein>
<dbReference type="AlphaFoldDB" id="A0A7Y6I6V6"/>
<evidence type="ECO:0000313" key="1">
    <source>
        <dbReference type="EMBL" id="NUW32669.1"/>
    </source>
</evidence>
<proteinExistence type="predicted"/>
<evidence type="ECO:0000313" key="2">
    <source>
        <dbReference type="Proteomes" id="UP000586042"/>
    </source>
</evidence>
<sequence>MSTDIIDRLAGIDPGSPLDRLRRRRPDAREHAQRGYLALFPQATGSDPGGGGAGEVSLVERYAVAAFVAGLHRDPESARHYDDLLAAHAPDLAAVVSAEVKAAATTGPYGIYPEGPLAGESVPGPVHRVGDRAALGDRLAAALEHAHLLVFRPREADPEALRALARAGWSTTGVVTLSQLVSFLTFQIRVVAGLRLLRTAQKGPRP</sequence>
<name>A0A7Y6I6V6_9ACTN</name>
<keyword evidence="2" id="KW-1185">Reference proteome</keyword>
<dbReference type="SUPFAM" id="SSF69118">
    <property type="entry name" value="AhpD-like"/>
    <property type="match status" value="1"/>
</dbReference>
<comment type="caution">
    <text evidence="1">The sequence shown here is derived from an EMBL/GenBank/DDBJ whole genome shotgun (WGS) entry which is preliminary data.</text>
</comment>
<accession>A0A7Y6I6V6</accession>
<dbReference type="InterPro" id="IPR029032">
    <property type="entry name" value="AhpD-like"/>
</dbReference>
<dbReference type="EMBL" id="JABWGN010000005">
    <property type="protein sequence ID" value="NUW32669.1"/>
    <property type="molecule type" value="Genomic_DNA"/>
</dbReference>